<dbReference type="SUPFAM" id="SSF54637">
    <property type="entry name" value="Thioesterase/thiol ester dehydrase-isomerase"/>
    <property type="match status" value="1"/>
</dbReference>
<dbReference type="Pfam" id="PF03061">
    <property type="entry name" value="4HBT"/>
    <property type="match status" value="1"/>
</dbReference>
<evidence type="ECO:0000256" key="1">
    <source>
        <dbReference type="ARBA" id="ARBA00022801"/>
    </source>
</evidence>
<dbReference type="EMBL" id="JAUSVS010000012">
    <property type="protein sequence ID" value="MDQ0466562.1"/>
    <property type="molecule type" value="Genomic_DNA"/>
</dbReference>
<dbReference type="PANTHER" id="PTHR47260">
    <property type="entry name" value="UPF0644 PROTEIN PB2B4.06"/>
    <property type="match status" value="1"/>
</dbReference>
<evidence type="ECO:0000259" key="2">
    <source>
        <dbReference type="Pfam" id="PF03061"/>
    </source>
</evidence>
<feature type="domain" description="Thioesterase" evidence="2">
    <location>
        <begin position="43"/>
        <end position="118"/>
    </location>
</feature>
<dbReference type="InterPro" id="IPR029069">
    <property type="entry name" value="HotDog_dom_sf"/>
</dbReference>
<gene>
    <name evidence="3" type="ORF">QO010_004357</name>
</gene>
<comment type="caution">
    <text evidence="3">The sequence shown here is derived from an EMBL/GenBank/DDBJ whole genome shotgun (WGS) entry which is preliminary data.</text>
</comment>
<dbReference type="CDD" id="cd03443">
    <property type="entry name" value="PaaI_thioesterase"/>
    <property type="match status" value="1"/>
</dbReference>
<dbReference type="InterPro" id="IPR052061">
    <property type="entry name" value="PTE-AB_protein"/>
</dbReference>
<dbReference type="PANTHER" id="PTHR47260:SF1">
    <property type="entry name" value="UPF0644 PROTEIN PB2B4.06"/>
    <property type="match status" value="1"/>
</dbReference>
<keyword evidence="1" id="KW-0378">Hydrolase</keyword>
<accession>A0ABU0J032</accession>
<keyword evidence="4" id="KW-1185">Reference proteome</keyword>
<dbReference type="Proteomes" id="UP001228905">
    <property type="component" value="Unassembled WGS sequence"/>
</dbReference>
<evidence type="ECO:0000313" key="3">
    <source>
        <dbReference type="EMBL" id="MDQ0466562.1"/>
    </source>
</evidence>
<dbReference type="InterPro" id="IPR003736">
    <property type="entry name" value="PAAI_dom"/>
</dbReference>
<protein>
    <submittedName>
        <fullName evidence="3">Uncharacterized protein (TIGR00369 family)</fullName>
    </submittedName>
</protein>
<proteinExistence type="predicted"/>
<evidence type="ECO:0000313" key="4">
    <source>
        <dbReference type="Proteomes" id="UP001228905"/>
    </source>
</evidence>
<dbReference type="RefSeq" id="WP_307352676.1">
    <property type="nucleotide sequence ID" value="NZ_JAUSVS010000012.1"/>
</dbReference>
<name>A0ABU0J032_9CAUL</name>
<dbReference type="NCBIfam" id="TIGR00369">
    <property type="entry name" value="unchar_dom_1"/>
    <property type="match status" value="1"/>
</dbReference>
<dbReference type="InterPro" id="IPR006683">
    <property type="entry name" value="Thioestr_dom"/>
</dbReference>
<reference evidence="3 4" key="1">
    <citation type="submission" date="2023-07" db="EMBL/GenBank/DDBJ databases">
        <title>Genomic Encyclopedia of Type Strains, Phase IV (KMG-IV): sequencing the most valuable type-strain genomes for metagenomic binning, comparative biology and taxonomic classification.</title>
        <authorList>
            <person name="Goeker M."/>
        </authorList>
    </citation>
    <scope>NUCLEOTIDE SEQUENCE [LARGE SCALE GENOMIC DNA]</scope>
    <source>
        <strain evidence="3 4">DSM 18695</strain>
    </source>
</reference>
<organism evidence="3 4">
    <name type="scientific">Caulobacter ginsengisoli</name>
    <dbReference type="NCBI Taxonomy" id="400775"/>
    <lineage>
        <taxon>Bacteria</taxon>
        <taxon>Pseudomonadati</taxon>
        <taxon>Pseudomonadota</taxon>
        <taxon>Alphaproteobacteria</taxon>
        <taxon>Caulobacterales</taxon>
        <taxon>Caulobacteraceae</taxon>
        <taxon>Caulobacter</taxon>
    </lineage>
</organism>
<dbReference type="Gene3D" id="3.10.129.10">
    <property type="entry name" value="Hotdog Thioesterase"/>
    <property type="match status" value="1"/>
</dbReference>
<sequence>MSDAPPPLTPAASLLGREVLEIDLKERLARVAYLARDEFANRHGTVQGGFLAAMLDSACGIAVTADLPEGMTAVTRRLDTSFIRPARIGRLIVEARVIRREGRAAEVEAQLMDEAGVVLAKARAELRTMEQRDS</sequence>